<feature type="signal peptide" evidence="8">
    <location>
        <begin position="1"/>
        <end position="19"/>
    </location>
</feature>
<dbReference type="OrthoDB" id="5297205at2"/>
<dbReference type="UniPathway" id="UPA00204"/>
<feature type="binding site" evidence="6">
    <location>
        <position position="92"/>
    </location>
    <ligand>
        <name>L-glutamate</name>
        <dbReference type="ChEBI" id="CHEBI:29985"/>
    </ligand>
</feature>
<evidence type="ECO:0000256" key="3">
    <source>
        <dbReference type="ARBA" id="ARBA00023315"/>
    </source>
</evidence>
<keyword evidence="7" id="KW-0378">Hydrolase</keyword>
<reference evidence="9 10" key="1">
    <citation type="submission" date="2013-04" db="EMBL/GenBank/DDBJ databases">
        <title>Oceanococcus atlanticus 22II-S10r2 Genome Sequencing.</title>
        <authorList>
            <person name="Lai Q."/>
            <person name="Li G."/>
            <person name="Shao Z."/>
        </authorList>
    </citation>
    <scope>NUCLEOTIDE SEQUENCE [LARGE SCALE GENOMIC DNA]</scope>
    <source>
        <strain evidence="9 10">22II-S10r2</strain>
    </source>
</reference>
<dbReference type="Gene3D" id="3.60.20.40">
    <property type="match status" value="1"/>
</dbReference>
<feature type="active site" description="Nucleophile" evidence="5">
    <location>
        <position position="366"/>
    </location>
</feature>
<dbReference type="InterPro" id="IPR051792">
    <property type="entry name" value="GGT_bact"/>
</dbReference>
<gene>
    <name evidence="9" type="ORF">ATO7_15612</name>
</gene>
<keyword evidence="7" id="KW-0317">Glutathione biosynthesis</keyword>
<comment type="catalytic activity">
    <reaction evidence="1 7">
        <text>an S-substituted glutathione + H2O = an S-substituted L-cysteinylglycine + L-glutamate</text>
        <dbReference type="Rhea" id="RHEA:59468"/>
        <dbReference type="ChEBI" id="CHEBI:15377"/>
        <dbReference type="ChEBI" id="CHEBI:29985"/>
        <dbReference type="ChEBI" id="CHEBI:90779"/>
        <dbReference type="ChEBI" id="CHEBI:143103"/>
        <dbReference type="EC" id="3.4.19.13"/>
    </reaction>
</comment>
<comment type="catalytic activity">
    <reaction evidence="4 7">
        <text>an N-terminal (5-L-glutamyl)-[peptide] + an alpha-amino acid = 5-L-glutamyl amino acid + an N-terminal L-alpha-aminoacyl-[peptide]</text>
        <dbReference type="Rhea" id="RHEA:23904"/>
        <dbReference type="Rhea" id="RHEA-COMP:9780"/>
        <dbReference type="Rhea" id="RHEA-COMP:9795"/>
        <dbReference type="ChEBI" id="CHEBI:77644"/>
        <dbReference type="ChEBI" id="CHEBI:78597"/>
        <dbReference type="ChEBI" id="CHEBI:78599"/>
        <dbReference type="ChEBI" id="CHEBI:78608"/>
        <dbReference type="EC" id="2.3.2.2"/>
    </reaction>
</comment>
<comment type="catalytic activity">
    <reaction evidence="2 7">
        <text>glutathione + H2O = L-cysteinylglycine + L-glutamate</text>
        <dbReference type="Rhea" id="RHEA:28807"/>
        <dbReference type="ChEBI" id="CHEBI:15377"/>
        <dbReference type="ChEBI" id="CHEBI:29985"/>
        <dbReference type="ChEBI" id="CHEBI:57925"/>
        <dbReference type="ChEBI" id="CHEBI:61694"/>
        <dbReference type="EC" id="3.4.19.13"/>
    </reaction>
</comment>
<dbReference type="SUPFAM" id="SSF56235">
    <property type="entry name" value="N-terminal nucleophile aminohydrolases (Ntn hydrolases)"/>
    <property type="match status" value="1"/>
</dbReference>
<name>A0A1Y1SA85_9GAMM</name>
<comment type="PTM">
    <text evidence="7">Cleaved by autocatalysis into a large and a small subunit.</text>
</comment>
<dbReference type="Proteomes" id="UP000192342">
    <property type="component" value="Unassembled WGS sequence"/>
</dbReference>
<comment type="subunit">
    <text evidence="7">This enzyme consists of two polypeptide chains, which are synthesized in precursor form from a single polypeptide.</text>
</comment>
<dbReference type="InterPro" id="IPR043138">
    <property type="entry name" value="GGT_lsub"/>
</dbReference>
<dbReference type="EC" id="3.4.19.13" evidence="7"/>
<evidence type="ECO:0000256" key="8">
    <source>
        <dbReference type="SAM" id="SignalP"/>
    </source>
</evidence>
<dbReference type="GO" id="GO:0036374">
    <property type="term" value="F:glutathione hydrolase activity"/>
    <property type="evidence" value="ECO:0007669"/>
    <property type="project" value="UniProtKB-UniRule"/>
</dbReference>
<dbReference type="NCBIfam" id="TIGR00066">
    <property type="entry name" value="g_glut_trans"/>
    <property type="match status" value="1"/>
</dbReference>
<dbReference type="PANTHER" id="PTHR43199">
    <property type="entry name" value="GLUTATHIONE HYDROLASE"/>
    <property type="match status" value="1"/>
</dbReference>
<evidence type="ECO:0000256" key="1">
    <source>
        <dbReference type="ARBA" id="ARBA00001049"/>
    </source>
</evidence>
<keyword evidence="3 7" id="KW-0012">Acyltransferase</keyword>
<dbReference type="EMBL" id="AQQV01000005">
    <property type="protein sequence ID" value="ORE85224.1"/>
    <property type="molecule type" value="Genomic_DNA"/>
</dbReference>
<dbReference type="AlphaFoldDB" id="A0A1Y1SA85"/>
<dbReference type="PRINTS" id="PR01210">
    <property type="entry name" value="GGTRANSPTASE"/>
</dbReference>
<dbReference type="EC" id="2.3.2.2" evidence="7"/>
<sequence length="560" mass="59826">MRHCWAVLAALCFSAPLLAAPTPPKWAIATAHPLATKAGQEILEAGGNAFDAAVAVSAALAVVEPSGSGLGGGGFYLLHDARSGRKVFVDAREKAPLASDPDMYLDADGEVVESRLRSHPLAAGIPGIPAALEHLSKHYGQLALEDSLKPAQRYAEDGFEVDHKLALYIRFRAKELAAWPASAALYLPAGKPLGQGDTLVQPDLAKTLERIAVFGAAGFYQGRVANRLVEAVREAGGIWSHKDLAAYSVVERAPVIMDYRGWQIVSAPPPSSGGLVLGLMFNILSGYDWDSLDQGARDHLSVEAMRRAYYDRARFMGDSDFVDVPSRQLLSRDYAARWRKTISMDEASASAALAPVGGNSGQGRNTTHFSIIDTQGNRVAATLSINFMLGSTFVAGGTGVLLNNEMDDFVAKPGEPNGYGLVGGLANAIEPGKRMLSSMSPTFVEGADKVAIVGTPGGSRIITMVYHAINGVIDGQSARSIVAEPRFHHQYLPDEIEYEPGGLSPERRAELKKRGHSLKEMSRQYGNMQAVIWDMKRNRVEAAADPRGVGQAKTGRAAGP</sequence>
<dbReference type="InterPro" id="IPR029055">
    <property type="entry name" value="Ntn_hydrolases_N"/>
</dbReference>
<keyword evidence="10" id="KW-1185">Reference proteome</keyword>
<comment type="pathway">
    <text evidence="7">Sulfur metabolism; glutathione metabolism.</text>
</comment>
<evidence type="ECO:0000256" key="2">
    <source>
        <dbReference type="ARBA" id="ARBA00001089"/>
    </source>
</evidence>
<evidence type="ECO:0000313" key="10">
    <source>
        <dbReference type="Proteomes" id="UP000192342"/>
    </source>
</evidence>
<comment type="similarity">
    <text evidence="7">Belongs to the gamma-glutamyltransferase family.</text>
</comment>
<protein>
    <recommendedName>
        <fullName evidence="7">Glutathione hydrolase proenzyme</fullName>
        <ecNumber evidence="7">2.3.2.2</ecNumber>
        <ecNumber evidence="7">3.4.19.13</ecNumber>
    </recommendedName>
    <component>
        <recommendedName>
            <fullName evidence="7">Glutathione hydrolase large chain</fullName>
        </recommendedName>
    </component>
    <component>
        <recommendedName>
            <fullName evidence="7">Glutathione hydrolase small chain</fullName>
        </recommendedName>
    </component>
</protein>
<evidence type="ECO:0000256" key="6">
    <source>
        <dbReference type="PIRSR" id="PIRSR600101-2"/>
    </source>
</evidence>
<feature type="binding site" evidence="6">
    <location>
        <position position="408"/>
    </location>
    <ligand>
        <name>L-glutamate</name>
        <dbReference type="ChEBI" id="CHEBI:29985"/>
    </ligand>
</feature>
<keyword evidence="7" id="KW-0865">Zymogen</keyword>
<dbReference type="GO" id="GO:0103068">
    <property type="term" value="F:leukotriene C4 gamma-glutamyl transferase activity"/>
    <property type="evidence" value="ECO:0007669"/>
    <property type="project" value="UniProtKB-EC"/>
</dbReference>
<proteinExistence type="inferred from homology"/>
<evidence type="ECO:0000313" key="9">
    <source>
        <dbReference type="EMBL" id="ORE85224.1"/>
    </source>
</evidence>
<evidence type="ECO:0000256" key="7">
    <source>
        <dbReference type="RuleBase" id="RU368036"/>
    </source>
</evidence>
<feature type="chain" id="PRO_5012485810" description="Glutathione hydrolase proenzyme" evidence="8">
    <location>
        <begin position="20"/>
        <end position="560"/>
    </location>
</feature>
<feature type="binding site" evidence="6">
    <location>
        <begin position="384"/>
        <end position="386"/>
    </location>
    <ligand>
        <name>L-glutamate</name>
        <dbReference type="ChEBI" id="CHEBI:29985"/>
    </ligand>
</feature>
<dbReference type="InterPro" id="IPR000101">
    <property type="entry name" value="GGT_peptidase"/>
</dbReference>
<dbReference type="PANTHER" id="PTHR43199:SF6">
    <property type="entry name" value="GLUTATHIONE HYDROLASE PROENZYME"/>
    <property type="match status" value="1"/>
</dbReference>
<evidence type="ECO:0000256" key="5">
    <source>
        <dbReference type="PIRSR" id="PIRSR600101-1"/>
    </source>
</evidence>
<accession>A0A1Y1SA85</accession>
<dbReference type="Pfam" id="PF01019">
    <property type="entry name" value="G_glu_transpept"/>
    <property type="match status" value="1"/>
</dbReference>
<keyword evidence="7" id="KW-0808">Transferase</keyword>
<dbReference type="Gene3D" id="1.10.246.130">
    <property type="match status" value="1"/>
</dbReference>
<dbReference type="GO" id="GO:0006750">
    <property type="term" value="P:glutathione biosynthetic process"/>
    <property type="evidence" value="ECO:0007669"/>
    <property type="project" value="UniProtKB-KW"/>
</dbReference>
<dbReference type="RefSeq" id="WP_083563370.1">
    <property type="nucleotide sequence ID" value="NZ_AQQV01000005.1"/>
</dbReference>
<keyword evidence="8" id="KW-0732">Signal</keyword>
<feature type="binding site" evidence="6">
    <location>
        <position position="458"/>
    </location>
    <ligand>
        <name>L-glutamate</name>
        <dbReference type="ChEBI" id="CHEBI:29985"/>
    </ligand>
</feature>
<dbReference type="STRING" id="1317117.ATO7_15612"/>
<dbReference type="GO" id="GO:0006751">
    <property type="term" value="P:glutathione catabolic process"/>
    <property type="evidence" value="ECO:0007669"/>
    <property type="project" value="UniProtKB-UniRule"/>
</dbReference>
<evidence type="ECO:0000256" key="4">
    <source>
        <dbReference type="ARBA" id="ARBA00047417"/>
    </source>
</evidence>
<feature type="binding site" evidence="6">
    <location>
        <begin position="437"/>
        <end position="438"/>
    </location>
    <ligand>
        <name>L-glutamate</name>
        <dbReference type="ChEBI" id="CHEBI:29985"/>
    </ligand>
</feature>
<organism evidence="9 10">
    <name type="scientific">Oceanococcus atlanticus</name>
    <dbReference type="NCBI Taxonomy" id="1317117"/>
    <lineage>
        <taxon>Bacteria</taxon>
        <taxon>Pseudomonadati</taxon>
        <taxon>Pseudomonadota</taxon>
        <taxon>Gammaproteobacteria</taxon>
        <taxon>Chromatiales</taxon>
        <taxon>Oceanococcaceae</taxon>
        <taxon>Oceanococcus</taxon>
    </lineage>
</organism>
<dbReference type="InterPro" id="IPR043137">
    <property type="entry name" value="GGT_ssub_C"/>
</dbReference>
<comment type="caution">
    <text evidence="9">The sequence shown here is derived from an EMBL/GenBank/DDBJ whole genome shotgun (WGS) entry which is preliminary data.</text>
</comment>